<accession>A0A7U8G269</accession>
<evidence type="ECO:0000313" key="1">
    <source>
        <dbReference type="EMBL" id="EAJ1254509.1"/>
    </source>
</evidence>
<dbReference type="Proteomes" id="UP000533324">
    <property type="component" value="Unassembled WGS sequence"/>
</dbReference>
<reference evidence="1 2" key="1">
    <citation type="submission" date="2018-05" db="EMBL/GenBank/DDBJ databases">
        <authorList>
            <consortium name="PulseNet: The National Subtyping Network for Foodborne Disease Surveillance"/>
            <person name="Tarr C.L."/>
            <person name="Trees E."/>
            <person name="Katz L.S."/>
            <person name="Carleton-Romer H.A."/>
            <person name="Stroika S."/>
            <person name="Kucerova Z."/>
            <person name="Roache K.F."/>
            <person name="Sabol A.L."/>
            <person name="Besser J."/>
            <person name="Gerner-Smidt P."/>
        </authorList>
    </citation>
    <scope>NUCLEOTIDE SEQUENCE [LARGE SCALE GENOMIC DNA]</scope>
    <source>
        <strain evidence="1 2">1988D-2602</strain>
    </source>
</reference>
<dbReference type="NCBIfam" id="NF038205">
    <property type="entry name" value="Campy_LoFi_RPT"/>
    <property type="match status" value="3"/>
</dbReference>
<gene>
    <name evidence="1" type="ORF">A0Y59_04815</name>
</gene>
<dbReference type="EMBL" id="AABVCV010000007">
    <property type="protein sequence ID" value="EAJ1254509.1"/>
    <property type="molecule type" value="Genomic_DNA"/>
</dbReference>
<protein>
    <submittedName>
        <fullName evidence="1">Uncharacterized protein</fullName>
    </submittedName>
</protein>
<sequence length="871" mass="95809">MNINLSKNHLTGGGGYDNFRFNSHTLNSLKNYKNSNLLKLSLFTIFSLISLEAATQANYDKVSNAYVVKEYKFNNNDVYDYNLDTYKLLSGKNFYGQMATNKNLLNITLVYDNPKDKTHSKMNDLYFKQDILTPSIKEDIFVVNGFHSSNSANAILDQISYIPFLVSAYTFNAKANNNTLVLKAGELSSVYYLKPTDEEVVSPKATGLDNKYNFLITPAISRKGEASNNTLNFLKDAYVNMGVENTYTLPLNGAPYILGAFGVDANANNNTVILNKGVKIDFHTTPYRQSALGDNIFDERMTHVTGAITYNANAKNNKVIIDGASLLVHGPSGAYSTSAATHLGGAFVDVNNNQSYEVSNNSVLINDLKLDLRVDTKNTPLAYNAVLVGEIYGGKIIQGNAYKNTIDIKDLQTLLALNTNVEVKALLDFYAGATNNGIANDNSISINLKKPFEINSNFTGKNEFNLYGGVATKGANRNSIHINGDLTQGITVENHQDKIQITAAQTLSSKANNNSINIKNSNIAMPLYLYGVSKVSLNDKDYYASSANTNSIVLDNVKSGRNLTAIIEADNLEKNTIKYNLVQSLSNASNIDKGSKIILRANENANNNTLNIKDYSSAASSNVYVINAKNESANNTFIFDNLALGTASDKREGIAIISAGIAKNTHDNYTHINNLNIDEYKDDSTIIIAASGVYSENDKSYDNTLYLSGNTNIFNNTNIDVLAGSFLQTKEDNSFVSKVLTHKSGTNNHLVLNTNIKANTINNFDHYSFILKDDTRAYLSAKEAINLDKDSSINIYTNNNIKNKSFILMQSEKGFANANNKHLNQKDLQSLLETITKNNQVLHKNIKAKAQKAKYTLSVSKDAKSIVMNLN</sequence>
<organism evidence="1 2">
    <name type="scientific">Campylobacter lari</name>
    <dbReference type="NCBI Taxonomy" id="201"/>
    <lineage>
        <taxon>Bacteria</taxon>
        <taxon>Pseudomonadati</taxon>
        <taxon>Campylobacterota</taxon>
        <taxon>Epsilonproteobacteria</taxon>
        <taxon>Campylobacterales</taxon>
        <taxon>Campylobacteraceae</taxon>
        <taxon>Campylobacter</taxon>
    </lineage>
</organism>
<dbReference type="AlphaFoldDB" id="A0A7U8G269"/>
<comment type="caution">
    <text evidence="1">The sequence shown here is derived from an EMBL/GenBank/DDBJ whole genome shotgun (WGS) entry which is preliminary data.</text>
</comment>
<proteinExistence type="predicted"/>
<name>A0A7U8G269_CAMLA</name>
<evidence type="ECO:0000313" key="2">
    <source>
        <dbReference type="Proteomes" id="UP000533324"/>
    </source>
</evidence>